<dbReference type="OrthoDB" id="9793179at2"/>
<dbReference type="PANTHER" id="PTHR11575:SF24">
    <property type="entry name" value="5'-NUCLEOTIDASE"/>
    <property type="match status" value="1"/>
</dbReference>
<dbReference type="InterPro" id="IPR004843">
    <property type="entry name" value="Calcineurin-like_PHP"/>
</dbReference>
<evidence type="ECO:0000256" key="1">
    <source>
        <dbReference type="ARBA" id="ARBA00022729"/>
    </source>
</evidence>
<dbReference type="RefSeq" id="WP_052035896.1">
    <property type="nucleotide sequence ID" value="NZ_JMIR01000002.1"/>
</dbReference>
<dbReference type="PROSITE" id="PS00785">
    <property type="entry name" value="5_NUCLEOTIDASE_1"/>
    <property type="match status" value="1"/>
</dbReference>
<evidence type="ECO:0000259" key="4">
    <source>
        <dbReference type="Pfam" id="PF02872"/>
    </source>
</evidence>
<organism evidence="5 6">
    <name type="scientific">Tumebacillus flagellatus</name>
    <dbReference type="NCBI Taxonomy" id="1157490"/>
    <lineage>
        <taxon>Bacteria</taxon>
        <taxon>Bacillati</taxon>
        <taxon>Bacillota</taxon>
        <taxon>Bacilli</taxon>
        <taxon>Bacillales</taxon>
        <taxon>Alicyclobacillaceae</taxon>
        <taxon>Tumebacillus</taxon>
    </lineage>
</organism>
<dbReference type="STRING" id="1157490.EL26_02420"/>
<comment type="similarity">
    <text evidence="2">Belongs to the 5'-nucleotidase family.</text>
</comment>
<dbReference type="InterPro" id="IPR006179">
    <property type="entry name" value="5_nucleotidase/apyrase"/>
</dbReference>
<reference evidence="5 6" key="1">
    <citation type="journal article" date="2013" name="Int. J. Syst. Evol. Microbiol.">
        <title>Tumebacillus flagellatus sp. nov., an alpha-amylase/pullulanase-producing bacterium isolated from cassava wastewater.</title>
        <authorList>
            <person name="Wang Q."/>
            <person name="Xie N."/>
            <person name="Qin Y."/>
            <person name="Shen N."/>
            <person name="Zhu J."/>
            <person name="Mi H."/>
            <person name="Huang R."/>
        </authorList>
    </citation>
    <scope>NUCLEOTIDE SEQUENCE [LARGE SCALE GENOMIC DNA]</scope>
    <source>
        <strain evidence="5 6">GST4</strain>
    </source>
</reference>
<dbReference type="PRINTS" id="PR01607">
    <property type="entry name" value="APYRASEFAMLY"/>
</dbReference>
<protein>
    <recommendedName>
        <fullName evidence="7">5'-nucleotidase</fullName>
    </recommendedName>
</protein>
<dbReference type="PANTHER" id="PTHR11575">
    <property type="entry name" value="5'-NUCLEOTIDASE-RELATED"/>
    <property type="match status" value="1"/>
</dbReference>
<dbReference type="EMBL" id="JMIR01000002">
    <property type="protein sequence ID" value="KEO84885.1"/>
    <property type="molecule type" value="Genomic_DNA"/>
</dbReference>
<dbReference type="GO" id="GO:0016788">
    <property type="term" value="F:hydrolase activity, acting on ester bonds"/>
    <property type="evidence" value="ECO:0007669"/>
    <property type="project" value="InterPro"/>
</dbReference>
<dbReference type="Gene3D" id="3.90.780.10">
    <property type="entry name" value="5'-Nucleotidase, C-terminal domain"/>
    <property type="match status" value="1"/>
</dbReference>
<name>A0A074LWB4_9BACL</name>
<keyword evidence="2" id="KW-0547">Nucleotide-binding</keyword>
<keyword evidence="1" id="KW-0732">Signal</keyword>
<keyword evidence="2" id="KW-0378">Hydrolase</keyword>
<dbReference type="InterPro" id="IPR036907">
    <property type="entry name" value="5'-Nucleotdase_C_sf"/>
</dbReference>
<evidence type="ECO:0008006" key="7">
    <source>
        <dbReference type="Google" id="ProtNLM"/>
    </source>
</evidence>
<feature type="domain" description="Calcineurin-like phosphoesterase" evidence="3">
    <location>
        <begin position="5"/>
        <end position="207"/>
    </location>
</feature>
<keyword evidence="6" id="KW-1185">Reference proteome</keyword>
<accession>A0A074LWB4</accession>
<dbReference type="AlphaFoldDB" id="A0A074LWB4"/>
<feature type="domain" description="5'-Nucleotidase C-terminal" evidence="4">
    <location>
        <begin position="298"/>
        <end position="421"/>
    </location>
</feature>
<dbReference type="SUPFAM" id="SSF56300">
    <property type="entry name" value="Metallo-dependent phosphatases"/>
    <property type="match status" value="1"/>
</dbReference>
<dbReference type="SUPFAM" id="SSF55816">
    <property type="entry name" value="5'-nucleotidase (syn. UDP-sugar hydrolase), C-terminal domain"/>
    <property type="match status" value="1"/>
</dbReference>
<dbReference type="Proteomes" id="UP000027931">
    <property type="component" value="Unassembled WGS sequence"/>
</dbReference>
<evidence type="ECO:0000313" key="6">
    <source>
        <dbReference type="Proteomes" id="UP000027931"/>
    </source>
</evidence>
<sequence length="469" mass="51340">MKRNLTILHTNDIHSNFAHELKLAGLLREKRNSLRAAGVPVLVVDGGDHLDISILECQATDGQLNLDLHAALGYHAAAVGNNELSRFTLEQIRGLSRASRVPWLLANVVEGDGSPIGGMQEALLLDLDGIKIGLTGITDQFGTFYEDALHVKNADTVTAVRTQAERLRAQGADLVVLLSHAGLNQDQELAPRLAGHVDLIIGAHTHDALHEPLHEAGVWIAQAGAMARFLGELTLELDLQAAPGQTITSLQGCLHPVEEDMLPDAELQQIYEDAQSVIEAKISEVLGVLETPVSHDELIAHLAAVMRDYYQAELGMMFGAVAVAGFPAGPLTVGDIYRNLMSLVNVTKFEFQGKQLLGLLHERNNPDIYNRHKIGGGVRPKEGLPVGKIQFDGLTWDERDREITNCRVNGEPLDPERWYTVGGGEHLGYADSLYYPSLEGSKILHVDDYTYVKDAYIAHIRNQRKEVTS</sequence>
<evidence type="ECO:0000259" key="3">
    <source>
        <dbReference type="Pfam" id="PF00149"/>
    </source>
</evidence>
<dbReference type="CDD" id="cd00845">
    <property type="entry name" value="MPP_UshA_N_like"/>
    <property type="match status" value="1"/>
</dbReference>
<dbReference type="InterPro" id="IPR006146">
    <property type="entry name" value="5'-Nucleotdase_CS"/>
</dbReference>
<evidence type="ECO:0000256" key="2">
    <source>
        <dbReference type="RuleBase" id="RU362119"/>
    </source>
</evidence>
<dbReference type="eggNOG" id="COG0737">
    <property type="taxonomic scope" value="Bacteria"/>
</dbReference>
<dbReference type="GO" id="GO:0009166">
    <property type="term" value="P:nucleotide catabolic process"/>
    <property type="evidence" value="ECO:0007669"/>
    <property type="project" value="InterPro"/>
</dbReference>
<dbReference type="InterPro" id="IPR008334">
    <property type="entry name" value="5'-Nucleotdase_C"/>
</dbReference>
<comment type="caution">
    <text evidence="5">The sequence shown here is derived from an EMBL/GenBank/DDBJ whole genome shotgun (WGS) entry which is preliminary data.</text>
</comment>
<dbReference type="Pfam" id="PF02872">
    <property type="entry name" value="5_nucleotid_C"/>
    <property type="match status" value="1"/>
</dbReference>
<dbReference type="Gene3D" id="3.60.21.10">
    <property type="match status" value="1"/>
</dbReference>
<dbReference type="GO" id="GO:0046872">
    <property type="term" value="F:metal ion binding"/>
    <property type="evidence" value="ECO:0007669"/>
    <property type="project" value="InterPro"/>
</dbReference>
<dbReference type="GO" id="GO:0000166">
    <property type="term" value="F:nucleotide binding"/>
    <property type="evidence" value="ECO:0007669"/>
    <property type="project" value="UniProtKB-KW"/>
</dbReference>
<proteinExistence type="inferred from homology"/>
<evidence type="ECO:0000313" key="5">
    <source>
        <dbReference type="EMBL" id="KEO84885.1"/>
    </source>
</evidence>
<dbReference type="InterPro" id="IPR029052">
    <property type="entry name" value="Metallo-depent_PP-like"/>
</dbReference>
<dbReference type="Pfam" id="PF00149">
    <property type="entry name" value="Metallophos"/>
    <property type="match status" value="1"/>
</dbReference>
<gene>
    <name evidence="5" type="ORF">EL26_02420</name>
</gene>